<protein>
    <submittedName>
        <fullName evidence="1">Uncharacterized protein</fullName>
    </submittedName>
</protein>
<gene>
    <name evidence="1" type="ORF">TI39_contig1347g00001</name>
</gene>
<dbReference type="EMBL" id="LAFY01001332">
    <property type="protein sequence ID" value="KJX95698.1"/>
    <property type="molecule type" value="Genomic_DNA"/>
</dbReference>
<keyword evidence="2" id="KW-1185">Reference proteome</keyword>
<evidence type="ECO:0000313" key="1">
    <source>
        <dbReference type="EMBL" id="KJX95698.1"/>
    </source>
</evidence>
<comment type="caution">
    <text evidence="1">The sequence shown here is derived from an EMBL/GenBank/DDBJ whole genome shotgun (WGS) entry which is preliminary data.</text>
</comment>
<sequence length="95" mass="10891">MVSPPPPVPKQYRLVKAYDYRVCQHYASIYSYTEVEDSRRHIQQQPHERAGIEQATVISTTAQPERDKDKCITPQERVHIPANISGRLSNPDSTD</sequence>
<name>A0A0F4GE60_9PEZI</name>
<reference evidence="1 2" key="1">
    <citation type="submission" date="2015-03" db="EMBL/GenBank/DDBJ databases">
        <title>RNA-seq based gene annotation and comparative genomics of four Zymoseptoria species reveal species-specific pathogenicity related genes and transposable element activity.</title>
        <authorList>
            <person name="Grandaubert J."/>
            <person name="Bhattacharyya A."/>
            <person name="Stukenbrock E.H."/>
        </authorList>
    </citation>
    <scope>NUCLEOTIDE SEQUENCE [LARGE SCALE GENOMIC DNA]</scope>
    <source>
        <strain evidence="1 2">Zb18110</strain>
    </source>
</reference>
<feature type="non-terminal residue" evidence="1">
    <location>
        <position position="95"/>
    </location>
</feature>
<evidence type="ECO:0000313" key="2">
    <source>
        <dbReference type="Proteomes" id="UP000033647"/>
    </source>
</evidence>
<accession>A0A0F4GE60</accession>
<dbReference type="Proteomes" id="UP000033647">
    <property type="component" value="Unassembled WGS sequence"/>
</dbReference>
<proteinExistence type="predicted"/>
<organism evidence="1 2">
    <name type="scientific">Zymoseptoria brevis</name>
    <dbReference type="NCBI Taxonomy" id="1047168"/>
    <lineage>
        <taxon>Eukaryota</taxon>
        <taxon>Fungi</taxon>
        <taxon>Dikarya</taxon>
        <taxon>Ascomycota</taxon>
        <taxon>Pezizomycotina</taxon>
        <taxon>Dothideomycetes</taxon>
        <taxon>Dothideomycetidae</taxon>
        <taxon>Mycosphaerellales</taxon>
        <taxon>Mycosphaerellaceae</taxon>
        <taxon>Zymoseptoria</taxon>
    </lineage>
</organism>
<dbReference type="AlphaFoldDB" id="A0A0F4GE60"/>